<keyword evidence="3" id="KW-1185">Reference proteome</keyword>
<name>A0A1H7FCI1_STRJI</name>
<feature type="region of interest" description="Disordered" evidence="1">
    <location>
        <begin position="144"/>
        <end position="171"/>
    </location>
</feature>
<protein>
    <submittedName>
        <fullName evidence="2">Uncharacterized protein</fullName>
    </submittedName>
</protein>
<proteinExistence type="predicted"/>
<dbReference type="RefSeq" id="WP_042442089.1">
    <property type="nucleotide sequence ID" value="NZ_BBPN01000002.1"/>
</dbReference>
<organism evidence="2 3">
    <name type="scientific">Streptacidiphilus jiangxiensis</name>
    <dbReference type="NCBI Taxonomy" id="235985"/>
    <lineage>
        <taxon>Bacteria</taxon>
        <taxon>Bacillati</taxon>
        <taxon>Actinomycetota</taxon>
        <taxon>Actinomycetes</taxon>
        <taxon>Kitasatosporales</taxon>
        <taxon>Streptomycetaceae</taxon>
        <taxon>Streptacidiphilus</taxon>
    </lineage>
</organism>
<dbReference type="EMBL" id="FOAZ01000001">
    <property type="protein sequence ID" value="SEK23791.1"/>
    <property type="molecule type" value="Genomic_DNA"/>
</dbReference>
<sequence>MNVQEVAAEMLWLPPSITRWWDGNADVYAMAVWIGRLYGYDVVIRRRDPDDVGERYLDLLAVFTRIDEPGARRRAAWMGNPAADPAYQPPVTWHLDGGPGFHPPRWHPAARLVVTPEVERSLGYQRDQYRRILHDHYGVPGFLTRARSAPDLPPGPPPPPPPDTIAYPEGS</sequence>
<dbReference type="Proteomes" id="UP000183015">
    <property type="component" value="Unassembled WGS sequence"/>
</dbReference>
<evidence type="ECO:0000313" key="3">
    <source>
        <dbReference type="Proteomes" id="UP000183015"/>
    </source>
</evidence>
<reference evidence="3" key="1">
    <citation type="submission" date="2016-10" db="EMBL/GenBank/DDBJ databases">
        <authorList>
            <person name="Varghese N."/>
        </authorList>
    </citation>
    <scope>NUCLEOTIDE SEQUENCE [LARGE SCALE GENOMIC DNA]</scope>
    <source>
        <strain evidence="3">DSM 45096 / BCRC 16803 / CGMCC 4.1857 / CIP 109030 / JCM 12277 / KCTC 19219 / NBRC 100920 / 33214</strain>
    </source>
</reference>
<dbReference type="AlphaFoldDB" id="A0A1H7FCI1"/>
<evidence type="ECO:0000313" key="2">
    <source>
        <dbReference type="EMBL" id="SEK23791.1"/>
    </source>
</evidence>
<dbReference type="OrthoDB" id="3854186at2"/>
<evidence type="ECO:0000256" key="1">
    <source>
        <dbReference type="SAM" id="MobiDB-lite"/>
    </source>
</evidence>
<gene>
    <name evidence="2" type="ORF">SAMN05414137_101196</name>
</gene>
<feature type="compositionally biased region" description="Pro residues" evidence="1">
    <location>
        <begin position="151"/>
        <end position="163"/>
    </location>
</feature>
<dbReference type="STRING" id="235985.SAMN05414137_101196"/>
<accession>A0A1H7FCI1</accession>